<dbReference type="SUPFAM" id="SSF48317">
    <property type="entry name" value="Acid phosphatase/Vanadium-dependent haloperoxidase"/>
    <property type="match status" value="1"/>
</dbReference>
<dbReference type="InterPro" id="IPR000326">
    <property type="entry name" value="PAP2/HPO"/>
</dbReference>
<dbReference type="Pfam" id="PF01569">
    <property type="entry name" value="PAP2"/>
    <property type="match status" value="1"/>
</dbReference>
<keyword evidence="6 9" id="KW-0472">Membrane</keyword>
<dbReference type="OrthoDB" id="301434at2759"/>
<feature type="region of interest" description="Disordered" evidence="8">
    <location>
        <begin position="1"/>
        <end position="25"/>
    </location>
</feature>
<evidence type="ECO:0000259" key="10">
    <source>
        <dbReference type="SMART" id="SM00014"/>
    </source>
</evidence>
<gene>
    <name evidence="11" type="ORF">GQ43DRAFT_440777</name>
</gene>
<evidence type="ECO:0000256" key="6">
    <source>
        <dbReference type="ARBA" id="ARBA00023136"/>
    </source>
</evidence>
<feature type="region of interest" description="Disordered" evidence="8">
    <location>
        <begin position="428"/>
        <end position="473"/>
    </location>
</feature>
<comment type="caution">
    <text evidence="11">The sequence shown here is derived from an EMBL/GenBank/DDBJ whole genome shotgun (WGS) entry which is preliminary data.</text>
</comment>
<evidence type="ECO:0000256" key="9">
    <source>
        <dbReference type="SAM" id="Phobius"/>
    </source>
</evidence>
<protein>
    <submittedName>
        <fullName evidence="11">PAP2-domain-containing protein</fullName>
    </submittedName>
</protein>
<dbReference type="AlphaFoldDB" id="A0A9P4MYV6"/>
<evidence type="ECO:0000256" key="5">
    <source>
        <dbReference type="ARBA" id="ARBA00022989"/>
    </source>
</evidence>
<comment type="subcellular location">
    <subcellularLocation>
        <location evidence="1">Endoplasmic reticulum membrane</location>
        <topology evidence="1">Multi-pass membrane protein</topology>
    </subcellularLocation>
</comment>
<reference evidence="11" key="1">
    <citation type="journal article" date="2020" name="Stud. Mycol.">
        <title>101 Dothideomycetes genomes: a test case for predicting lifestyles and emergence of pathogens.</title>
        <authorList>
            <person name="Haridas S."/>
            <person name="Albert R."/>
            <person name="Binder M."/>
            <person name="Bloem J."/>
            <person name="Labutti K."/>
            <person name="Salamov A."/>
            <person name="Andreopoulos B."/>
            <person name="Baker S."/>
            <person name="Barry K."/>
            <person name="Bills G."/>
            <person name="Bluhm B."/>
            <person name="Cannon C."/>
            <person name="Castanera R."/>
            <person name="Culley D."/>
            <person name="Daum C."/>
            <person name="Ezra D."/>
            <person name="Gonzalez J."/>
            <person name="Henrissat B."/>
            <person name="Kuo A."/>
            <person name="Liang C."/>
            <person name="Lipzen A."/>
            <person name="Lutzoni F."/>
            <person name="Magnuson J."/>
            <person name="Mondo S."/>
            <person name="Nolan M."/>
            <person name="Ohm R."/>
            <person name="Pangilinan J."/>
            <person name="Park H.-J."/>
            <person name="Ramirez L."/>
            <person name="Alfaro M."/>
            <person name="Sun H."/>
            <person name="Tritt A."/>
            <person name="Yoshinaga Y."/>
            <person name="Zwiers L.-H."/>
            <person name="Turgeon B."/>
            <person name="Goodwin S."/>
            <person name="Spatafora J."/>
            <person name="Crous P."/>
            <person name="Grigoriev I."/>
        </authorList>
    </citation>
    <scope>NUCLEOTIDE SEQUENCE</scope>
    <source>
        <strain evidence="11">ATCC 74209</strain>
    </source>
</reference>
<evidence type="ECO:0000313" key="12">
    <source>
        <dbReference type="Proteomes" id="UP000799536"/>
    </source>
</evidence>
<keyword evidence="3" id="KW-0378">Hydrolase</keyword>
<dbReference type="PANTHER" id="PTHR14969:SF28">
    <property type="entry name" value="DIHYDROSPHINGOSINE 1-PHOSPHATE PHOSPHATASE LCB3-RELATED"/>
    <property type="match status" value="1"/>
</dbReference>
<sequence>MGAHHEAAGHSARSATRVMTPSGSLPTAEPRLDAGMKDHDHYAQKLPAWRNALRKRLIWIVRWETPYLALLQEKLRTPALDSYFAYTANLGTHTFFMVMLPVLFWCGYTNIGRAMVNVLALGVFWSGFIKDLLCLPRPLSPPLHRITMSGSAALEYGFPSTHSTNAVSVAVYAIQMLRTSTDQNPTVNMVLQALFYFYALSIVFGRLYCGMHGFFDVVVGSILGAVIATVQLIYGDLLDVWICSGGYLNPLIVTLIILILVRIHPEPADDCPCFDDSVAFSAVLIGCQFGAWHYSLTGYGTDYPIPSTVPFELERMGLVKTCIRIVFGVVLIFLWRGSTKPALFKILPPIFRFLERIQMNLPRAFFLDASQYTSVPALRGDDNIIPSASDIPRMIGNLSHPRKRAISIGPQSVADAYETLAYRNKKRRESLVSADGDRAMSNRSPAIREDRTEHSTDEKSSLSAKEDSPLVAGLLPTPMQSRVHSYELMMGEGGQNHTKTGSPTPPDSSPSLLPNTDFAGEAEEEDREDREIFMKIEKPRVRYDVEVVTKLIVYSGIAWLAVEGNPILFELVGLGMGR</sequence>
<evidence type="ECO:0000256" key="1">
    <source>
        <dbReference type="ARBA" id="ARBA00004477"/>
    </source>
</evidence>
<feature type="transmembrane region" description="Helical" evidence="9">
    <location>
        <begin position="214"/>
        <end position="234"/>
    </location>
</feature>
<dbReference type="PANTHER" id="PTHR14969">
    <property type="entry name" value="SPHINGOSINE-1-PHOSPHATE PHOSPHOHYDROLASE"/>
    <property type="match status" value="1"/>
</dbReference>
<evidence type="ECO:0000256" key="8">
    <source>
        <dbReference type="SAM" id="MobiDB-lite"/>
    </source>
</evidence>
<dbReference type="InterPro" id="IPR036938">
    <property type="entry name" value="PAP2/HPO_sf"/>
</dbReference>
<dbReference type="CDD" id="cd03388">
    <property type="entry name" value="PAP2_SPPase1"/>
    <property type="match status" value="1"/>
</dbReference>
<feature type="transmembrane region" description="Helical" evidence="9">
    <location>
        <begin position="189"/>
        <end position="207"/>
    </location>
</feature>
<feature type="transmembrane region" description="Helical" evidence="9">
    <location>
        <begin position="316"/>
        <end position="335"/>
    </location>
</feature>
<dbReference type="GO" id="GO:0042392">
    <property type="term" value="F:sphingosine-1-phosphate phosphatase activity"/>
    <property type="evidence" value="ECO:0007669"/>
    <property type="project" value="TreeGrafter"/>
</dbReference>
<dbReference type="EMBL" id="ML993984">
    <property type="protein sequence ID" value="KAF2201260.1"/>
    <property type="molecule type" value="Genomic_DNA"/>
</dbReference>
<feature type="compositionally biased region" description="Basic and acidic residues" evidence="8">
    <location>
        <begin position="435"/>
        <end position="468"/>
    </location>
</feature>
<feature type="transmembrane region" description="Helical" evidence="9">
    <location>
        <begin position="83"/>
        <end position="107"/>
    </location>
</feature>
<feature type="compositionally biased region" description="Polar residues" evidence="8">
    <location>
        <begin position="13"/>
        <end position="25"/>
    </location>
</feature>
<comment type="similarity">
    <text evidence="7">Belongs to the type 2 lipid phosphate phosphatase family.</text>
</comment>
<evidence type="ECO:0000256" key="4">
    <source>
        <dbReference type="ARBA" id="ARBA00022824"/>
    </source>
</evidence>
<dbReference type="GO" id="GO:0005789">
    <property type="term" value="C:endoplasmic reticulum membrane"/>
    <property type="evidence" value="ECO:0007669"/>
    <property type="project" value="UniProtKB-SubCell"/>
</dbReference>
<organism evidence="11 12">
    <name type="scientific">Delitschia confertaspora ATCC 74209</name>
    <dbReference type="NCBI Taxonomy" id="1513339"/>
    <lineage>
        <taxon>Eukaryota</taxon>
        <taxon>Fungi</taxon>
        <taxon>Dikarya</taxon>
        <taxon>Ascomycota</taxon>
        <taxon>Pezizomycotina</taxon>
        <taxon>Dothideomycetes</taxon>
        <taxon>Pleosporomycetidae</taxon>
        <taxon>Pleosporales</taxon>
        <taxon>Delitschiaceae</taxon>
        <taxon>Delitschia</taxon>
    </lineage>
</organism>
<keyword evidence="4" id="KW-0256">Endoplasmic reticulum</keyword>
<evidence type="ECO:0000256" key="3">
    <source>
        <dbReference type="ARBA" id="ARBA00022801"/>
    </source>
</evidence>
<dbReference type="Proteomes" id="UP000799536">
    <property type="component" value="Unassembled WGS sequence"/>
</dbReference>
<dbReference type="Gene3D" id="1.20.144.10">
    <property type="entry name" value="Phosphatidic acid phosphatase type 2/haloperoxidase"/>
    <property type="match status" value="1"/>
</dbReference>
<evidence type="ECO:0000256" key="2">
    <source>
        <dbReference type="ARBA" id="ARBA00022692"/>
    </source>
</evidence>
<feature type="domain" description="Phosphatidic acid phosphatase type 2/haloperoxidase" evidence="10">
    <location>
        <begin position="111"/>
        <end position="232"/>
    </location>
</feature>
<evidence type="ECO:0000313" key="11">
    <source>
        <dbReference type="EMBL" id="KAF2201260.1"/>
    </source>
</evidence>
<proteinExistence type="inferred from homology"/>
<keyword evidence="12" id="KW-1185">Reference proteome</keyword>
<accession>A0A9P4MYV6</accession>
<keyword evidence="5 9" id="KW-1133">Transmembrane helix</keyword>
<feature type="transmembrane region" description="Helical" evidence="9">
    <location>
        <begin position="277"/>
        <end position="296"/>
    </location>
</feature>
<keyword evidence="2 9" id="KW-0812">Transmembrane</keyword>
<feature type="region of interest" description="Disordered" evidence="8">
    <location>
        <begin position="492"/>
        <end position="526"/>
    </location>
</feature>
<name>A0A9P4MYV6_9PLEO</name>
<evidence type="ECO:0000256" key="7">
    <source>
        <dbReference type="ARBA" id="ARBA00038324"/>
    </source>
</evidence>
<feature type="transmembrane region" description="Helical" evidence="9">
    <location>
        <begin position="246"/>
        <end position="265"/>
    </location>
</feature>
<dbReference type="SMART" id="SM00014">
    <property type="entry name" value="acidPPc"/>
    <property type="match status" value="1"/>
</dbReference>